<reference evidence="2 3" key="1">
    <citation type="submission" date="2020-12" db="EMBL/GenBank/DDBJ databases">
        <title>YIM B01967 draft genome.</title>
        <authorList>
            <person name="Yan X."/>
        </authorList>
    </citation>
    <scope>NUCLEOTIDE SEQUENCE [LARGE SCALE GENOMIC DNA]</scope>
    <source>
        <strain evidence="2 3">YIM B01967</strain>
    </source>
</reference>
<dbReference type="Proteomes" id="UP000618943">
    <property type="component" value="Unassembled WGS sequence"/>
</dbReference>
<organism evidence="2 3">
    <name type="scientific">Viridibacillus soli</name>
    <dbReference type="NCBI Taxonomy" id="2798301"/>
    <lineage>
        <taxon>Bacteria</taxon>
        <taxon>Bacillati</taxon>
        <taxon>Bacillota</taxon>
        <taxon>Bacilli</taxon>
        <taxon>Bacillales</taxon>
        <taxon>Caryophanaceae</taxon>
        <taxon>Viridibacillus</taxon>
    </lineage>
</organism>
<keyword evidence="3" id="KW-1185">Reference proteome</keyword>
<feature type="region of interest" description="Disordered" evidence="1">
    <location>
        <begin position="141"/>
        <end position="177"/>
    </location>
</feature>
<proteinExistence type="predicted"/>
<sequence length="177" mass="20491">MNKEMLLSLIHKVIKLDRGGPESCIGFLLAVEDDFVTVLTEKEGVIYYKTQHIKSLTQDSKDGLNFDIEIPENLEFIQAKDFKSLLENIKYQWIRVNRGGPEKLEGVLEDVSDDFVTIILNEEIIRLSLFHIRSISYGVKVEKEKDEEKESNENNKQKKEERPSKRSSRSDTANEDE</sequence>
<protein>
    <recommendedName>
        <fullName evidence="4">Spore coat protein</fullName>
    </recommendedName>
</protein>
<feature type="compositionally biased region" description="Basic and acidic residues" evidence="1">
    <location>
        <begin position="141"/>
        <end position="164"/>
    </location>
</feature>
<evidence type="ECO:0000256" key="1">
    <source>
        <dbReference type="SAM" id="MobiDB-lite"/>
    </source>
</evidence>
<accession>A0ABS1HDA3</accession>
<dbReference type="RefSeq" id="WP_198517884.1">
    <property type="nucleotide sequence ID" value="NZ_JAEOAH010000071.1"/>
</dbReference>
<evidence type="ECO:0000313" key="2">
    <source>
        <dbReference type="EMBL" id="MBK3497420.1"/>
    </source>
</evidence>
<evidence type="ECO:0008006" key="4">
    <source>
        <dbReference type="Google" id="ProtNLM"/>
    </source>
</evidence>
<gene>
    <name evidence="2" type="ORF">JFL43_21920</name>
</gene>
<dbReference type="EMBL" id="JAEOAH010000071">
    <property type="protein sequence ID" value="MBK3497420.1"/>
    <property type="molecule type" value="Genomic_DNA"/>
</dbReference>
<evidence type="ECO:0000313" key="3">
    <source>
        <dbReference type="Proteomes" id="UP000618943"/>
    </source>
</evidence>
<name>A0ABS1HDA3_9BACL</name>
<comment type="caution">
    <text evidence="2">The sequence shown here is derived from an EMBL/GenBank/DDBJ whole genome shotgun (WGS) entry which is preliminary data.</text>
</comment>